<name>A0A1X7IF23_9BACL</name>
<protein>
    <recommendedName>
        <fullName evidence="8">Cell division protein FtsL</fullName>
    </recommendedName>
</protein>
<feature type="transmembrane region" description="Helical" evidence="9">
    <location>
        <begin position="41"/>
        <end position="62"/>
    </location>
</feature>
<evidence type="ECO:0000256" key="8">
    <source>
        <dbReference type="NCBIfam" id="TIGR02209"/>
    </source>
</evidence>
<reference evidence="10 11" key="1">
    <citation type="submission" date="2017-04" db="EMBL/GenBank/DDBJ databases">
        <authorList>
            <person name="Afonso C.L."/>
            <person name="Miller P.J."/>
            <person name="Scott M.A."/>
            <person name="Spackman E."/>
            <person name="Goraichik I."/>
            <person name="Dimitrov K.M."/>
            <person name="Suarez D.L."/>
            <person name="Swayne D.E."/>
        </authorList>
    </citation>
    <scope>NUCLEOTIDE SEQUENCE [LARGE SCALE GENOMIC DNA]</scope>
    <source>
        <strain evidence="10 11">11</strain>
    </source>
</reference>
<dbReference type="AlphaFoldDB" id="A0A1X7IF23"/>
<dbReference type="GO" id="GO:0051301">
    <property type="term" value="P:cell division"/>
    <property type="evidence" value="ECO:0007669"/>
    <property type="project" value="UniProtKB-KW"/>
</dbReference>
<sequence>MAYVRGNLAVRPERRPEEPARYKESKKKVVKKATLSTREKLLYLMTIVVCSLVALLLISRFAEIYTFNRDMEAMKNETAKLESESQVLKVEIEKLSDWNRIEAFAKSKGLVYLDEPAEMSVRKTQIED</sequence>
<evidence type="ECO:0000256" key="2">
    <source>
        <dbReference type="ARBA" id="ARBA00022475"/>
    </source>
</evidence>
<gene>
    <name evidence="10" type="ORF">SAMN06295960_0389</name>
</gene>
<keyword evidence="5 9" id="KW-1133">Transmembrane helix</keyword>
<accession>A0A1X7IF23</accession>
<dbReference type="InterPro" id="IPR007060">
    <property type="entry name" value="FtsL/DivIC"/>
</dbReference>
<keyword evidence="11" id="KW-1185">Reference proteome</keyword>
<dbReference type="EMBL" id="FXAZ01000001">
    <property type="protein sequence ID" value="SMG13307.1"/>
    <property type="molecule type" value="Genomic_DNA"/>
</dbReference>
<evidence type="ECO:0000313" key="10">
    <source>
        <dbReference type="EMBL" id="SMG13307.1"/>
    </source>
</evidence>
<keyword evidence="7" id="KW-0131">Cell cycle</keyword>
<organism evidence="10 11">
    <name type="scientific">Paenibacillus aquistagni</name>
    <dbReference type="NCBI Taxonomy" id="1852522"/>
    <lineage>
        <taxon>Bacteria</taxon>
        <taxon>Bacillati</taxon>
        <taxon>Bacillota</taxon>
        <taxon>Bacilli</taxon>
        <taxon>Bacillales</taxon>
        <taxon>Paenibacillaceae</taxon>
        <taxon>Paenibacillus</taxon>
    </lineage>
</organism>
<keyword evidence="3 10" id="KW-0132">Cell division</keyword>
<dbReference type="GO" id="GO:0005886">
    <property type="term" value="C:plasma membrane"/>
    <property type="evidence" value="ECO:0007669"/>
    <property type="project" value="UniProtKB-SubCell"/>
</dbReference>
<evidence type="ECO:0000256" key="1">
    <source>
        <dbReference type="ARBA" id="ARBA00004401"/>
    </source>
</evidence>
<dbReference type="OrthoDB" id="2988583at2"/>
<evidence type="ECO:0000256" key="6">
    <source>
        <dbReference type="ARBA" id="ARBA00023136"/>
    </source>
</evidence>
<evidence type="ECO:0000256" key="7">
    <source>
        <dbReference type="ARBA" id="ARBA00023306"/>
    </source>
</evidence>
<dbReference type="Proteomes" id="UP000193834">
    <property type="component" value="Unassembled WGS sequence"/>
</dbReference>
<dbReference type="Pfam" id="PF04977">
    <property type="entry name" value="DivIC"/>
    <property type="match status" value="1"/>
</dbReference>
<evidence type="ECO:0000256" key="4">
    <source>
        <dbReference type="ARBA" id="ARBA00022692"/>
    </source>
</evidence>
<dbReference type="STRING" id="1852522.SAMN06295960_0389"/>
<keyword evidence="4 9" id="KW-0812">Transmembrane</keyword>
<keyword evidence="2" id="KW-1003">Cell membrane</keyword>
<evidence type="ECO:0000256" key="5">
    <source>
        <dbReference type="ARBA" id="ARBA00022989"/>
    </source>
</evidence>
<dbReference type="NCBIfam" id="TIGR02209">
    <property type="entry name" value="ftsL_broad"/>
    <property type="match status" value="1"/>
</dbReference>
<dbReference type="RefSeq" id="WP_085492665.1">
    <property type="nucleotide sequence ID" value="NZ_FXAZ01000001.1"/>
</dbReference>
<proteinExistence type="predicted"/>
<evidence type="ECO:0000256" key="3">
    <source>
        <dbReference type="ARBA" id="ARBA00022618"/>
    </source>
</evidence>
<evidence type="ECO:0000256" key="9">
    <source>
        <dbReference type="SAM" id="Phobius"/>
    </source>
</evidence>
<comment type="subcellular location">
    <subcellularLocation>
        <location evidence="1">Cell membrane</location>
        <topology evidence="1">Single-pass type II membrane protein</topology>
    </subcellularLocation>
</comment>
<dbReference type="InterPro" id="IPR011922">
    <property type="entry name" value="Cell_div_FtsL"/>
</dbReference>
<evidence type="ECO:0000313" key="11">
    <source>
        <dbReference type="Proteomes" id="UP000193834"/>
    </source>
</evidence>
<keyword evidence="6 9" id="KW-0472">Membrane</keyword>